<evidence type="ECO:0000313" key="7">
    <source>
        <dbReference type="EMBL" id="ESS01772.1"/>
    </source>
</evidence>
<dbReference type="PANTHER" id="PTHR43652:SF6">
    <property type="entry name" value="ARGININE REPRESSOR"/>
    <property type="match status" value="1"/>
</dbReference>
<feature type="transmembrane region" description="Helical" evidence="6">
    <location>
        <begin position="123"/>
        <end position="142"/>
    </location>
</feature>
<gene>
    <name evidence="7" type="ORF">NB22_02855</name>
</gene>
<comment type="subcellular location">
    <subcellularLocation>
        <location evidence="1">Cell membrane</location>
        <topology evidence="1">Multi-pass membrane protein</topology>
    </subcellularLocation>
</comment>
<sequence length="268" mass="29075">MQAQPEKKQHRFKMPSAFTILFIIIIIIAVLSWFIPAGKYSTDSSGNLIANTYHTVKSNPQGLWDVVMSPVYGMVGDKNTDGAISVSLFILVIGGFLGVVNKTKALDAGISSIVNRYKGREKVLIPILMTLFALGGSTYGMAEETVAFYPLLIPVMMVCGFDSIVAVALALVGTSVGNMASTVNPFATGVASQTLGISPGDGLVSRIIFFVIVDVIAIAFVMRYGTKIQKDPTKSYVYAQRKEDWKSFNIDERTNDVEPMTGRQKAVI</sequence>
<dbReference type="Pfam" id="PF03606">
    <property type="entry name" value="DcuC"/>
    <property type="match status" value="1"/>
</dbReference>
<accession>A0A829M089</accession>
<evidence type="ECO:0000256" key="5">
    <source>
        <dbReference type="ARBA" id="ARBA00023136"/>
    </source>
</evidence>
<dbReference type="EMBL" id="AYHA01000067">
    <property type="protein sequence ID" value="ESS01772.1"/>
    <property type="molecule type" value="Genomic_DNA"/>
</dbReference>
<evidence type="ECO:0000256" key="1">
    <source>
        <dbReference type="ARBA" id="ARBA00004651"/>
    </source>
</evidence>
<name>A0A829M089_LIMFE</name>
<evidence type="ECO:0000256" key="2">
    <source>
        <dbReference type="ARBA" id="ARBA00022475"/>
    </source>
</evidence>
<dbReference type="Proteomes" id="UP000018412">
    <property type="component" value="Unassembled WGS sequence"/>
</dbReference>
<reference evidence="7 8" key="2">
    <citation type="journal article" date="2015" name="Genome Announc.">
        <title>Draft Genome Sequence of Lactobacillus fermentum NB-22.</title>
        <authorList>
            <person name="Chaplin A.V."/>
            <person name="Shkoporov A.N."/>
            <person name="Efimov B.A."/>
            <person name="Pikina A.P."/>
            <person name="Borisova O.Y."/>
            <person name="Gladko I.A."/>
            <person name="Postnikova E.A."/>
            <person name="Lordkipanidze A.E."/>
            <person name="Kafarskaia L.I."/>
        </authorList>
    </citation>
    <scope>NUCLEOTIDE SEQUENCE [LARGE SCALE GENOMIC DNA]</scope>
    <source>
        <strain evidence="7 8">NB-22</strain>
    </source>
</reference>
<dbReference type="GO" id="GO:0005886">
    <property type="term" value="C:plasma membrane"/>
    <property type="evidence" value="ECO:0007669"/>
    <property type="project" value="UniProtKB-SubCell"/>
</dbReference>
<reference evidence="8" key="1">
    <citation type="submission" date="2013-10" db="EMBL/GenBank/DDBJ databases">
        <title>Draft genome sequence of Lactobacillus fermentum NB-22.</title>
        <authorList>
            <person name="Chaplin A.V."/>
            <person name="Shkoporov A.N."/>
            <person name="Khokhlova E.V."/>
            <person name="Efimov B.A."/>
            <person name="Kafarskaia L.I."/>
        </authorList>
    </citation>
    <scope>NUCLEOTIDE SEQUENCE [LARGE SCALE GENOMIC DNA]</scope>
    <source>
        <strain evidence="8">NB-22</strain>
    </source>
</reference>
<feature type="transmembrane region" description="Helical" evidence="6">
    <location>
        <begin position="82"/>
        <end position="102"/>
    </location>
</feature>
<dbReference type="InterPro" id="IPR051679">
    <property type="entry name" value="DASS-Related_Transporters"/>
</dbReference>
<keyword evidence="4 6" id="KW-1133">Transmembrane helix</keyword>
<evidence type="ECO:0000256" key="4">
    <source>
        <dbReference type="ARBA" id="ARBA00022989"/>
    </source>
</evidence>
<comment type="caution">
    <text evidence="7">The sequence shown here is derived from an EMBL/GenBank/DDBJ whole genome shotgun (WGS) entry which is preliminary data.</text>
</comment>
<dbReference type="AlphaFoldDB" id="A0A829M089"/>
<evidence type="ECO:0000256" key="3">
    <source>
        <dbReference type="ARBA" id="ARBA00022692"/>
    </source>
</evidence>
<keyword evidence="3 6" id="KW-0812">Transmembrane</keyword>
<feature type="transmembrane region" description="Helical" evidence="6">
    <location>
        <begin position="179"/>
        <end position="197"/>
    </location>
</feature>
<organism evidence="7 8">
    <name type="scientific">Limosilactobacillus fermentum NB-22</name>
    <dbReference type="NCBI Taxonomy" id="1408443"/>
    <lineage>
        <taxon>Bacteria</taxon>
        <taxon>Bacillati</taxon>
        <taxon>Bacillota</taxon>
        <taxon>Bacilli</taxon>
        <taxon>Lactobacillales</taxon>
        <taxon>Lactobacillaceae</taxon>
        <taxon>Limosilactobacillus</taxon>
    </lineage>
</organism>
<feature type="transmembrane region" description="Helical" evidence="6">
    <location>
        <begin position="203"/>
        <end position="222"/>
    </location>
</feature>
<feature type="transmembrane region" description="Helical" evidence="6">
    <location>
        <begin position="148"/>
        <end position="172"/>
    </location>
</feature>
<keyword evidence="2" id="KW-1003">Cell membrane</keyword>
<protein>
    <submittedName>
        <fullName evidence="7">C4-dicarboxylate ABC transporter</fullName>
    </submittedName>
</protein>
<evidence type="ECO:0000256" key="6">
    <source>
        <dbReference type="SAM" id="Phobius"/>
    </source>
</evidence>
<dbReference type="InterPro" id="IPR018385">
    <property type="entry name" value="C4_dicarb_anaerob_car-like"/>
</dbReference>
<proteinExistence type="predicted"/>
<dbReference type="PANTHER" id="PTHR43652">
    <property type="entry name" value="BASIC AMINO ACID ANTIPORTER YFCC-RELATED"/>
    <property type="match status" value="1"/>
</dbReference>
<evidence type="ECO:0000313" key="8">
    <source>
        <dbReference type="Proteomes" id="UP000018412"/>
    </source>
</evidence>
<keyword evidence="5 6" id="KW-0472">Membrane</keyword>
<feature type="transmembrane region" description="Helical" evidence="6">
    <location>
        <begin position="12"/>
        <end position="35"/>
    </location>
</feature>